<evidence type="ECO:0008006" key="3">
    <source>
        <dbReference type="Google" id="ProtNLM"/>
    </source>
</evidence>
<dbReference type="EMBL" id="CP059572">
    <property type="protein sequence ID" value="QXJ20718.1"/>
    <property type="molecule type" value="Genomic_DNA"/>
</dbReference>
<organism evidence="1 2">
    <name type="scientific">Actinomadura graeca</name>
    <dbReference type="NCBI Taxonomy" id="2750812"/>
    <lineage>
        <taxon>Bacteria</taxon>
        <taxon>Bacillati</taxon>
        <taxon>Actinomycetota</taxon>
        <taxon>Actinomycetes</taxon>
        <taxon>Streptosporangiales</taxon>
        <taxon>Thermomonosporaceae</taxon>
        <taxon>Actinomadura</taxon>
    </lineage>
</organism>
<reference evidence="1" key="1">
    <citation type="submission" date="2020-07" db="EMBL/GenBank/DDBJ databases">
        <authorList>
            <person name="Tarantini F.S."/>
            <person name="Hong K.W."/>
            <person name="Chan K.G."/>
        </authorList>
    </citation>
    <scope>NUCLEOTIDE SEQUENCE</scope>
    <source>
        <strain evidence="1">32-07</strain>
    </source>
</reference>
<name>A0ABX8QQ12_9ACTN</name>
<evidence type="ECO:0000313" key="2">
    <source>
        <dbReference type="Proteomes" id="UP001049518"/>
    </source>
</evidence>
<protein>
    <recommendedName>
        <fullName evidence="3">Growth inhibitor PemK</fullName>
    </recommendedName>
</protein>
<sequence length="147" mass="16045">MSTHPSAQVEPRWLPPGFRFRRQIDGGAAAGFPGPADQTRLVHTKGWARADWSNPLVVHVTTEPGAQLLATENRPGVPISLGDVPAEAEYHDGMWTGGDHGTRPRWTTELAHSVTVRTPTRVFGVRGPREISVEDLVEIAKSLPLTE</sequence>
<dbReference type="RefSeq" id="WP_231333818.1">
    <property type="nucleotide sequence ID" value="NZ_CP059572.1"/>
</dbReference>
<keyword evidence="2" id="KW-1185">Reference proteome</keyword>
<gene>
    <name evidence="1" type="ORF">AGRA3207_001481</name>
</gene>
<proteinExistence type="predicted"/>
<dbReference type="Proteomes" id="UP001049518">
    <property type="component" value="Chromosome"/>
</dbReference>
<evidence type="ECO:0000313" key="1">
    <source>
        <dbReference type="EMBL" id="QXJ20718.1"/>
    </source>
</evidence>
<accession>A0ABX8QQ12</accession>